<gene>
    <name evidence="3" type="ORF">FOMPIDRAFT_1013782</name>
</gene>
<evidence type="ECO:0000313" key="3">
    <source>
        <dbReference type="EMBL" id="EPT04953.1"/>
    </source>
</evidence>
<keyword evidence="4" id="KW-1185">Reference proteome</keyword>
<organism evidence="3 4">
    <name type="scientific">Fomitopsis schrenkii</name>
    <name type="common">Brown rot fungus</name>
    <dbReference type="NCBI Taxonomy" id="2126942"/>
    <lineage>
        <taxon>Eukaryota</taxon>
        <taxon>Fungi</taxon>
        <taxon>Dikarya</taxon>
        <taxon>Basidiomycota</taxon>
        <taxon>Agaricomycotina</taxon>
        <taxon>Agaricomycetes</taxon>
        <taxon>Polyporales</taxon>
        <taxon>Fomitopsis</taxon>
    </lineage>
</organism>
<dbReference type="SUPFAM" id="SSF160443">
    <property type="entry name" value="SMR domain-like"/>
    <property type="match status" value="1"/>
</dbReference>
<feature type="region of interest" description="Disordered" evidence="1">
    <location>
        <begin position="17"/>
        <end position="84"/>
    </location>
</feature>
<dbReference type="SMART" id="SM00463">
    <property type="entry name" value="SMR"/>
    <property type="match status" value="1"/>
</dbReference>
<dbReference type="HOGENOM" id="CLU_062475_0_0_1"/>
<dbReference type="InterPro" id="IPR053020">
    <property type="entry name" value="Smr_domain_protein"/>
</dbReference>
<dbReference type="PANTHER" id="PTHR47417:SF1">
    <property type="entry name" value="SMR DOMAIN-CONTAINING PROTEIN YPL199C"/>
    <property type="match status" value="1"/>
</dbReference>
<dbReference type="InParanoid" id="S8EL66"/>
<evidence type="ECO:0000259" key="2">
    <source>
        <dbReference type="PROSITE" id="PS50828"/>
    </source>
</evidence>
<proteinExistence type="predicted"/>
<dbReference type="eggNOG" id="KOG2401">
    <property type="taxonomic scope" value="Eukaryota"/>
</dbReference>
<dbReference type="InterPro" id="IPR002625">
    <property type="entry name" value="Smr_dom"/>
</dbReference>
<dbReference type="Gene3D" id="3.30.1370.110">
    <property type="match status" value="1"/>
</dbReference>
<dbReference type="STRING" id="743788.S8EL66"/>
<dbReference type="Proteomes" id="UP000015241">
    <property type="component" value="Unassembled WGS sequence"/>
</dbReference>
<name>S8EL66_FOMSC</name>
<dbReference type="SMART" id="SM01162">
    <property type="entry name" value="DUF1771"/>
    <property type="match status" value="1"/>
</dbReference>
<dbReference type="FunCoup" id="S8EL66">
    <property type="interactions" value="3"/>
</dbReference>
<dbReference type="AlphaFoldDB" id="S8EL66"/>
<dbReference type="PROSITE" id="PS50828">
    <property type="entry name" value="SMR"/>
    <property type="match status" value="1"/>
</dbReference>
<dbReference type="Pfam" id="PF08590">
    <property type="entry name" value="DUF1771"/>
    <property type="match status" value="1"/>
</dbReference>
<dbReference type="PANTHER" id="PTHR47417">
    <property type="entry name" value="SMR DOMAIN-CONTAINING PROTEIN YPL199C"/>
    <property type="match status" value="1"/>
</dbReference>
<reference evidence="3 4" key="1">
    <citation type="journal article" date="2012" name="Science">
        <title>The Paleozoic origin of enzymatic lignin decomposition reconstructed from 31 fungal genomes.</title>
        <authorList>
            <person name="Floudas D."/>
            <person name="Binder M."/>
            <person name="Riley R."/>
            <person name="Barry K."/>
            <person name="Blanchette R.A."/>
            <person name="Henrissat B."/>
            <person name="Martinez A.T."/>
            <person name="Otillar R."/>
            <person name="Spatafora J.W."/>
            <person name="Yadav J.S."/>
            <person name="Aerts A."/>
            <person name="Benoit I."/>
            <person name="Boyd A."/>
            <person name="Carlson A."/>
            <person name="Copeland A."/>
            <person name="Coutinho P.M."/>
            <person name="de Vries R.P."/>
            <person name="Ferreira P."/>
            <person name="Findley K."/>
            <person name="Foster B."/>
            <person name="Gaskell J."/>
            <person name="Glotzer D."/>
            <person name="Gorecki P."/>
            <person name="Heitman J."/>
            <person name="Hesse C."/>
            <person name="Hori C."/>
            <person name="Igarashi K."/>
            <person name="Jurgens J.A."/>
            <person name="Kallen N."/>
            <person name="Kersten P."/>
            <person name="Kohler A."/>
            <person name="Kuees U."/>
            <person name="Kumar T.K.A."/>
            <person name="Kuo A."/>
            <person name="LaButti K."/>
            <person name="Larrondo L.F."/>
            <person name="Lindquist E."/>
            <person name="Ling A."/>
            <person name="Lombard V."/>
            <person name="Lucas S."/>
            <person name="Lundell T."/>
            <person name="Martin R."/>
            <person name="McLaughlin D.J."/>
            <person name="Morgenstern I."/>
            <person name="Morin E."/>
            <person name="Murat C."/>
            <person name="Nagy L.G."/>
            <person name="Nolan M."/>
            <person name="Ohm R.A."/>
            <person name="Patyshakuliyeva A."/>
            <person name="Rokas A."/>
            <person name="Ruiz-Duenas F.J."/>
            <person name="Sabat G."/>
            <person name="Salamov A."/>
            <person name="Samejima M."/>
            <person name="Schmutz J."/>
            <person name="Slot J.C."/>
            <person name="St John F."/>
            <person name="Stenlid J."/>
            <person name="Sun H."/>
            <person name="Sun S."/>
            <person name="Syed K."/>
            <person name="Tsang A."/>
            <person name="Wiebenga A."/>
            <person name="Young D."/>
            <person name="Pisabarro A."/>
            <person name="Eastwood D.C."/>
            <person name="Martin F."/>
            <person name="Cullen D."/>
            <person name="Grigoriev I.V."/>
            <person name="Hibbett D.S."/>
        </authorList>
    </citation>
    <scope>NUCLEOTIDE SEQUENCE</scope>
    <source>
        <strain evidence="4">FP-58527</strain>
    </source>
</reference>
<dbReference type="EMBL" id="KE504125">
    <property type="protein sequence ID" value="EPT04953.1"/>
    <property type="molecule type" value="Genomic_DNA"/>
</dbReference>
<feature type="domain" description="Smr" evidence="2">
    <location>
        <begin position="184"/>
        <end position="260"/>
    </location>
</feature>
<feature type="compositionally biased region" description="Low complexity" evidence="1">
    <location>
        <begin position="20"/>
        <end position="35"/>
    </location>
</feature>
<dbReference type="OrthoDB" id="3231855at2759"/>
<dbReference type="InterPro" id="IPR036063">
    <property type="entry name" value="Smr_dom_sf"/>
</dbReference>
<evidence type="ECO:0000313" key="4">
    <source>
        <dbReference type="Proteomes" id="UP000015241"/>
    </source>
</evidence>
<evidence type="ECO:0000256" key="1">
    <source>
        <dbReference type="SAM" id="MobiDB-lite"/>
    </source>
</evidence>
<dbReference type="Pfam" id="PF01713">
    <property type="entry name" value="Smr"/>
    <property type="match status" value="1"/>
</dbReference>
<accession>S8EL66</accession>
<dbReference type="InterPro" id="IPR013899">
    <property type="entry name" value="DUF1771"/>
</dbReference>
<sequence>MGLFTQILRSLWDHLCGGAQEPQSPQQRPTQQYQPGFPASRPSPPQQPYEAPRPQYPPPQQKPQQQPHPSRRPSPGPHKNLNYENQQDSHYQNLRARASDEGSKMAQCFEESHTAYANGDGARAKELSNQGKAHKAEMERLNAQASEWIFASAHLSFRAARPLIMTGPFLVRSENNEDSAPGEVDLHGLFVKEAMTYSERAINDARRRGDAKINLIVGKGLHSQGGAAKLKPAIEELIQKQGLVAQLDPNNTGVLIVSIDGRPTGAGPVLGVDDIARRLEDGDKGCVIM</sequence>
<protein>
    <recommendedName>
        <fullName evidence="2">Smr domain-containing protein</fullName>
    </recommendedName>
</protein>